<protein>
    <submittedName>
        <fullName evidence="1">Uncharacterized protein</fullName>
    </submittedName>
</protein>
<dbReference type="AlphaFoldDB" id="A0A0G4F910"/>
<gene>
    <name evidence="1" type="ORF">Cvel_2978</name>
</gene>
<reference evidence="1" key="1">
    <citation type="submission" date="2014-11" db="EMBL/GenBank/DDBJ databases">
        <authorList>
            <person name="Otto D Thomas"/>
            <person name="Naeem Raeece"/>
        </authorList>
    </citation>
    <scope>NUCLEOTIDE SEQUENCE</scope>
</reference>
<name>A0A0G4F910_9ALVE</name>
<organism evidence="1">
    <name type="scientific">Chromera velia CCMP2878</name>
    <dbReference type="NCBI Taxonomy" id="1169474"/>
    <lineage>
        <taxon>Eukaryota</taxon>
        <taxon>Sar</taxon>
        <taxon>Alveolata</taxon>
        <taxon>Colpodellida</taxon>
        <taxon>Chromeraceae</taxon>
        <taxon>Chromera</taxon>
    </lineage>
</organism>
<sequence>MTGLDIVREKAPAACVVIILLLASFHVVLARNTVFCKLENASSQSVEYSSFYFYAKYSDGGTTRGGDLGATGTLAPWATVSKGWVTVKDGFGSQMGTYSAALDPELAAQMHFSKTEIPQALCGAKIDGDVVWGLVWDPSIGPMYLKEHGGNVDFSTDPYTITLQHRGDFTSCSEYCRAEGTTGGTIKGRAPWCEATCGGDCGGKPCVLANKSWSEYGDKCLWGTQEKICCCD</sequence>
<dbReference type="EMBL" id="CDMZ01000209">
    <property type="protein sequence ID" value="CEM09195.1"/>
    <property type="molecule type" value="Genomic_DNA"/>
</dbReference>
<dbReference type="VEuPathDB" id="CryptoDB:Cvel_2978"/>
<evidence type="ECO:0000313" key="1">
    <source>
        <dbReference type="EMBL" id="CEM09195.1"/>
    </source>
</evidence>
<accession>A0A0G4F910</accession>
<proteinExistence type="predicted"/>